<accession>A0ABP0XWC9</accession>
<protein>
    <submittedName>
        <fullName evidence="1">Uncharacterized protein</fullName>
    </submittedName>
</protein>
<sequence length="81" mass="9239">MGGKVGLYHIRSNGRALDLRRHGNGKWNPDPRNEGYLNCIVSSLWCYLMDNHYGFNLSIRALFSPFSETISVQKYTAETNS</sequence>
<proteinExistence type="predicted"/>
<evidence type="ECO:0000313" key="1">
    <source>
        <dbReference type="EMBL" id="CAK9312465.1"/>
    </source>
</evidence>
<dbReference type="EMBL" id="OZ021745">
    <property type="protein sequence ID" value="CAK9312465.1"/>
    <property type="molecule type" value="Genomic_DNA"/>
</dbReference>
<reference evidence="1 2" key="1">
    <citation type="submission" date="2024-03" db="EMBL/GenBank/DDBJ databases">
        <authorList>
            <person name="Gkanogiannis A."/>
            <person name="Becerra Lopez-Lavalle L."/>
        </authorList>
    </citation>
    <scope>NUCLEOTIDE SEQUENCE [LARGE SCALE GENOMIC DNA]</scope>
</reference>
<evidence type="ECO:0000313" key="2">
    <source>
        <dbReference type="Proteomes" id="UP001642487"/>
    </source>
</evidence>
<name>A0ABP0XWC9_9ROSI</name>
<keyword evidence="2" id="KW-1185">Reference proteome</keyword>
<dbReference type="Proteomes" id="UP001642487">
    <property type="component" value="Chromosome 11"/>
</dbReference>
<organism evidence="1 2">
    <name type="scientific">Citrullus colocynthis</name>
    <name type="common">colocynth</name>
    <dbReference type="NCBI Taxonomy" id="252529"/>
    <lineage>
        <taxon>Eukaryota</taxon>
        <taxon>Viridiplantae</taxon>
        <taxon>Streptophyta</taxon>
        <taxon>Embryophyta</taxon>
        <taxon>Tracheophyta</taxon>
        <taxon>Spermatophyta</taxon>
        <taxon>Magnoliopsida</taxon>
        <taxon>eudicotyledons</taxon>
        <taxon>Gunneridae</taxon>
        <taxon>Pentapetalae</taxon>
        <taxon>rosids</taxon>
        <taxon>fabids</taxon>
        <taxon>Cucurbitales</taxon>
        <taxon>Cucurbitaceae</taxon>
        <taxon>Benincaseae</taxon>
        <taxon>Citrullus</taxon>
    </lineage>
</organism>
<gene>
    <name evidence="1" type="ORF">CITCOLO1_LOCUS4155</name>
</gene>